<organism evidence="1">
    <name type="scientific">Amphimedon queenslandica</name>
    <name type="common">Sponge</name>
    <dbReference type="NCBI Taxonomy" id="400682"/>
    <lineage>
        <taxon>Eukaryota</taxon>
        <taxon>Metazoa</taxon>
        <taxon>Porifera</taxon>
        <taxon>Demospongiae</taxon>
        <taxon>Heteroscleromorpha</taxon>
        <taxon>Haplosclerida</taxon>
        <taxon>Niphatidae</taxon>
        <taxon>Amphimedon</taxon>
    </lineage>
</organism>
<reference evidence="1" key="1">
    <citation type="submission" date="2017-05" db="UniProtKB">
        <authorList>
            <consortium name="EnsemblMetazoa"/>
        </authorList>
    </citation>
    <scope>IDENTIFICATION</scope>
</reference>
<name>A0A1X7SKU4_AMPQE</name>
<sequence>SPPRLYAKKVKMKLKKKFRCGQKNLKKIPKIKNIIMGPSRALCKKNK</sequence>
<dbReference type="AlphaFoldDB" id="A0A1X7SKU4"/>
<accession>A0A1X7SKU4</accession>
<evidence type="ECO:0000313" key="1">
    <source>
        <dbReference type="EnsemblMetazoa" id="Aqu2.1.02667_001"/>
    </source>
</evidence>
<dbReference type="InParanoid" id="A0A1X7SKU4"/>
<proteinExistence type="predicted"/>
<protein>
    <submittedName>
        <fullName evidence="1">Uncharacterized protein</fullName>
    </submittedName>
</protein>
<dbReference type="EnsemblMetazoa" id="Aqu2.1.02667_001">
    <property type="protein sequence ID" value="Aqu2.1.02667_001"/>
    <property type="gene ID" value="Aqu2.1.02667"/>
</dbReference>